<dbReference type="GO" id="GO:0000976">
    <property type="term" value="F:transcription cis-regulatory region binding"/>
    <property type="evidence" value="ECO:0007669"/>
    <property type="project" value="TreeGrafter"/>
</dbReference>
<dbReference type="EMBL" id="CP025746">
    <property type="protein sequence ID" value="QAA34263.1"/>
    <property type="molecule type" value="Genomic_DNA"/>
</dbReference>
<protein>
    <submittedName>
        <fullName evidence="6">LysR family transcriptional regulator</fullName>
    </submittedName>
</protein>
<accession>A0A3R5QWG3</accession>
<keyword evidence="7" id="KW-1185">Reference proteome</keyword>
<sequence length="303" mass="34879">MNLKQLEYFRVLAGLEHVTLAAEKLSITQPNLTYAISELEKELGVYLFEKQGRNIRLTKYGRFFLNYVDRSLNELERGEKELKRLVNPSHGTIDLAFIYTLGPHFVPNMIKEFISDDANKNISFNFNQGNTKDIIKGLKEEKFDLAFCSLVEDEQNINFTPLVEQELVLITSKDHPLSNYDSIDLKETSDYPFVYYNKQSGIRPLIDSLFNEIGVTPKIICEVEEDSAAAGLVAINYGIAVVPKVWVLNHFDIKTIKITNPPHKRFIYMAYIKNKYLSPTVHLFKDFAVNYSQNNFSVTQDKE</sequence>
<dbReference type="OrthoDB" id="1652954at2"/>
<organism evidence="6 7">
    <name type="scientific">Clostridium manihotivorum</name>
    <dbReference type="NCBI Taxonomy" id="2320868"/>
    <lineage>
        <taxon>Bacteria</taxon>
        <taxon>Bacillati</taxon>
        <taxon>Bacillota</taxon>
        <taxon>Clostridia</taxon>
        <taxon>Eubacteriales</taxon>
        <taxon>Clostridiaceae</taxon>
        <taxon>Clostridium</taxon>
    </lineage>
</organism>
<dbReference type="Pfam" id="PF00126">
    <property type="entry name" value="HTH_1"/>
    <property type="match status" value="1"/>
</dbReference>
<dbReference type="PROSITE" id="PS50931">
    <property type="entry name" value="HTH_LYSR"/>
    <property type="match status" value="1"/>
</dbReference>
<evidence type="ECO:0000256" key="2">
    <source>
        <dbReference type="ARBA" id="ARBA00023015"/>
    </source>
</evidence>
<dbReference type="Pfam" id="PF03466">
    <property type="entry name" value="LysR_substrate"/>
    <property type="match status" value="1"/>
</dbReference>
<dbReference type="CDD" id="cd08434">
    <property type="entry name" value="PBP2_GltC_like"/>
    <property type="match status" value="1"/>
</dbReference>
<dbReference type="InterPro" id="IPR000847">
    <property type="entry name" value="LysR_HTH_N"/>
</dbReference>
<name>A0A3R5QWG3_9CLOT</name>
<comment type="similarity">
    <text evidence="1">Belongs to the LysR transcriptional regulatory family.</text>
</comment>
<feature type="domain" description="HTH lysR-type" evidence="5">
    <location>
        <begin position="1"/>
        <end position="58"/>
    </location>
</feature>
<evidence type="ECO:0000256" key="3">
    <source>
        <dbReference type="ARBA" id="ARBA00023125"/>
    </source>
</evidence>
<evidence type="ECO:0000259" key="5">
    <source>
        <dbReference type="PROSITE" id="PS50931"/>
    </source>
</evidence>
<evidence type="ECO:0000313" key="7">
    <source>
        <dbReference type="Proteomes" id="UP000286268"/>
    </source>
</evidence>
<dbReference type="InterPro" id="IPR036390">
    <property type="entry name" value="WH_DNA-bd_sf"/>
</dbReference>
<keyword evidence="4" id="KW-0804">Transcription</keyword>
<evidence type="ECO:0000256" key="4">
    <source>
        <dbReference type="ARBA" id="ARBA00023163"/>
    </source>
</evidence>
<dbReference type="FunFam" id="1.10.10.10:FF:000001">
    <property type="entry name" value="LysR family transcriptional regulator"/>
    <property type="match status" value="1"/>
</dbReference>
<dbReference type="InterPro" id="IPR036388">
    <property type="entry name" value="WH-like_DNA-bd_sf"/>
</dbReference>
<gene>
    <name evidence="6" type="ORF">C1I91_22930</name>
</gene>
<dbReference type="Gene3D" id="3.40.190.290">
    <property type="match status" value="1"/>
</dbReference>
<proteinExistence type="inferred from homology"/>
<dbReference type="SUPFAM" id="SSF53850">
    <property type="entry name" value="Periplasmic binding protein-like II"/>
    <property type="match status" value="1"/>
</dbReference>
<reference evidence="6 7" key="1">
    <citation type="submission" date="2018-01" db="EMBL/GenBank/DDBJ databases">
        <title>Genome Sequencing and Assembly of Anaerobacter polyendosporus strain CT4.</title>
        <authorList>
            <person name="Tachaapaikoon C."/>
            <person name="Sutheeworapong S."/>
            <person name="Jenjaroenpun P."/>
            <person name="Wongsurawat T."/>
            <person name="Nookeaw I."/>
            <person name="Cheawchanlertfa P."/>
            <person name="Kosugi A."/>
            <person name="Cheevadhanarak S."/>
            <person name="Ratanakhanokchai K."/>
        </authorList>
    </citation>
    <scope>NUCLEOTIDE SEQUENCE [LARGE SCALE GENOMIC DNA]</scope>
    <source>
        <strain evidence="6 7">CT4</strain>
    </source>
</reference>
<dbReference type="AlphaFoldDB" id="A0A3R5QWG3"/>
<dbReference type="RefSeq" id="WP_128214984.1">
    <property type="nucleotide sequence ID" value="NZ_CP025746.1"/>
</dbReference>
<dbReference type="PRINTS" id="PR00039">
    <property type="entry name" value="HTHLYSR"/>
</dbReference>
<dbReference type="InterPro" id="IPR005119">
    <property type="entry name" value="LysR_subst-bd"/>
</dbReference>
<dbReference type="Gene3D" id="1.10.10.10">
    <property type="entry name" value="Winged helix-like DNA-binding domain superfamily/Winged helix DNA-binding domain"/>
    <property type="match status" value="1"/>
</dbReference>
<evidence type="ECO:0000256" key="1">
    <source>
        <dbReference type="ARBA" id="ARBA00009437"/>
    </source>
</evidence>
<keyword evidence="3" id="KW-0238">DNA-binding</keyword>
<dbReference type="PANTHER" id="PTHR30126">
    <property type="entry name" value="HTH-TYPE TRANSCRIPTIONAL REGULATOR"/>
    <property type="match status" value="1"/>
</dbReference>
<dbReference type="SUPFAM" id="SSF46785">
    <property type="entry name" value="Winged helix' DNA-binding domain"/>
    <property type="match status" value="1"/>
</dbReference>
<evidence type="ECO:0000313" key="6">
    <source>
        <dbReference type="EMBL" id="QAA34263.1"/>
    </source>
</evidence>
<dbReference type="KEGG" id="cmah:C1I91_22930"/>
<dbReference type="PANTHER" id="PTHR30126:SF39">
    <property type="entry name" value="HTH-TYPE TRANSCRIPTIONAL REGULATOR CYSL"/>
    <property type="match status" value="1"/>
</dbReference>
<dbReference type="Proteomes" id="UP000286268">
    <property type="component" value="Chromosome"/>
</dbReference>
<dbReference type="GO" id="GO:0003700">
    <property type="term" value="F:DNA-binding transcription factor activity"/>
    <property type="evidence" value="ECO:0007669"/>
    <property type="project" value="InterPro"/>
</dbReference>
<keyword evidence="2" id="KW-0805">Transcription regulation</keyword>